<dbReference type="RefSeq" id="WP_107202699.1">
    <property type="nucleotide sequence ID" value="NZ_CP015960.1"/>
</dbReference>
<evidence type="ECO:0000256" key="1">
    <source>
        <dbReference type="SAM" id="MobiDB-lite"/>
    </source>
</evidence>
<evidence type="ECO:0000313" key="6">
    <source>
        <dbReference type="Proteomes" id="UP001462961"/>
    </source>
</evidence>
<proteinExistence type="predicted"/>
<reference evidence="3 6" key="3">
    <citation type="submission" date="2024-01" db="EMBL/GenBank/DDBJ databases">
        <title>The diversity of rhizobia nodulating Mimosa spp. in eleven states of Brazil covering several biomes is determined by host plant, location, and edaphic factors.</title>
        <authorList>
            <person name="Rouws L."/>
            <person name="Barauna A."/>
            <person name="Beukes C."/>
            <person name="De Faria S.M."/>
            <person name="Gross E."/>
            <person name="Dos Reis Junior F.B."/>
            <person name="Simon M."/>
            <person name="Maluk M."/>
            <person name="Odee D.W."/>
            <person name="Kenicer G."/>
            <person name="Young J.P.W."/>
            <person name="Reis V.M."/>
            <person name="Zilli J."/>
            <person name="James E.K."/>
        </authorList>
    </citation>
    <scope>NUCLEOTIDE SEQUENCE [LARGE SCALE GENOMIC DNA]</scope>
    <source>
        <strain evidence="3 6">JHI1651</strain>
    </source>
</reference>
<geneLocation type="plasmid" evidence="4">
    <name>unnamed</name>
</geneLocation>
<reference evidence="4" key="2">
    <citation type="submission" date="2016-06" db="EMBL/GenBank/DDBJ databases">
        <authorList>
            <person name="Huang P."/>
            <person name="Jiang X."/>
            <person name="Liu X."/>
        </authorList>
    </citation>
    <scope>NUCLEOTIDE SEQUENCE</scope>
    <source>
        <strain evidence="4">852011</strain>
        <plasmid evidence="4">unnamed</plasmid>
    </source>
</reference>
<feature type="chain" id="PRO_5040478708" description="Lipoprotein transmembrane" evidence="2">
    <location>
        <begin position="21"/>
        <end position="289"/>
    </location>
</feature>
<dbReference type="PROSITE" id="PS51257">
    <property type="entry name" value="PROKAR_LIPOPROTEIN"/>
    <property type="match status" value="1"/>
</dbReference>
<evidence type="ECO:0008006" key="7">
    <source>
        <dbReference type="Google" id="ProtNLM"/>
    </source>
</evidence>
<feature type="region of interest" description="Disordered" evidence="1">
    <location>
        <begin position="25"/>
        <end position="78"/>
    </location>
</feature>
<dbReference type="AlphaFoldDB" id="A0A9Q6SBB1"/>
<dbReference type="Proteomes" id="UP000509548">
    <property type="component" value="Plasmid unnamed"/>
</dbReference>
<name>A0A9Q6SBB1_9BURK</name>
<dbReference type="Proteomes" id="UP001462961">
    <property type="component" value="Unassembled WGS sequence"/>
</dbReference>
<feature type="compositionally biased region" description="Low complexity" evidence="1">
    <location>
        <begin position="29"/>
        <end position="48"/>
    </location>
</feature>
<organism evidence="4 5">
    <name type="scientific">Paraburkholderia caribensis</name>
    <dbReference type="NCBI Taxonomy" id="75105"/>
    <lineage>
        <taxon>Bacteria</taxon>
        <taxon>Pseudomonadati</taxon>
        <taxon>Pseudomonadota</taxon>
        <taxon>Betaproteobacteria</taxon>
        <taxon>Burkholderiales</taxon>
        <taxon>Burkholderiaceae</taxon>
        <taxon>Paraburkholderia</taxon>
    </lineage>
</organism>
<evidence type="ECO:0000313" key="5">
    <source>
        <dbReference type="Proteomes" id="UP000509548"/>
    </source>
</evidence>
<feature type="signal peptide" evidence="2">
    <location>
        <begin position="1"/>
        <end position="20"/>
    </location>
</feature>
<protein>
    <recommendedName>
        <fullName evidence="7">Lipoprotein transmembrane</fullName>
    </recommendedName>
</protein>
<keyword evidence="6" id="KW-1185">Reference proteome</keyword>
<evidence type="ECO:0000313" key="4">
    <source>
        <dbReference type="EMBL" id="QLB67866.1"/>
    </source>
</evidence>
<sequence length="289" mass="29238">MNTKIQTPFLLSLIATVALTACGGGGGDSSTASKSTTPAPTSTPASTPSPTPVVDGESLPDLAHPQTGSTADAGNGLEGIWSTSGTSHTYATIDPTNNLQYVDGIATIATTEFFGSIVPTSSTWVLNTGVKYSGGFFYTASSGSGAFAAKQTFSGSYVANGSTVNLAWNYDAANALAVTQSSVTGTWTETNTSLTVDNAGAVSGTMSNCPVSGTLVLTTPLSNKNLYTFTVTVSGTASSCSAPSGTTFNGQAAIVFLPISGSSLYKRTIFYAAKTADNSRYAIGQVAKP</sequence>
<keyword evidence="2" id="KW-0732">Signal</keyword>
<evidence type="ECO:0000256" key="2">
    <source>
        <dbReference type="SAM" id="SignalP"/>
    </source>
</evidence>
<keyword evidence="4" id="KW-0614">Plasmid</keyword>
<reference evidence="4 5" key="1">
    <citation type="journal article" date="2014" name="Genome Announc.">
        <title>Draft Genome Sequence of the Haloacid-Degrading Burkholderia caribensis Strain MBA4.</title>
        <authorList>
            <person name="Pan Y."/>
            <person name="Kong K.F."/>
            <person name="Tsang J.S."/>
        </authorList>
    </citation>
    <scope>NUCLEOTIDE SEQUENCE [LARGE SCALE GENOMIC DNA]</scope>
    <source>
        <strain evidence="4 5">852011</strain>
    </source>
</reference>
<geneLocation type="plasmid" evidence="5"/>
<evidence type="ECO:0000313" key="3">
    <source>
        <dbReference type="EMBL" id="MEO1756529.1"/>
    </source>
</evidence>
<gene>
    <name evidence="4" type="ORF">A9O66_36510</name>
    <name evidence="3" type="ORF">VOI32_21620</name>
</gene>
<dbReference type="EMBL" id="JAYLVJ010000027">
    <property type="protein sequence ID" value="MEO1756529.1"/>
    <property type="molecule type" value="Genomic_DNA"/>
</dbReference>
<dbReference type="EMBL" id="CP015960">
    <property type="protein sequence ID" value="QLB67866.1"/>
    <property type="molecule type" value="Genomic_DNA"/>
</dbReference>
<accession>A0A9Q6SBB1</accession>